<dbReference type="InterPro" id="IPR009057">
    <property type="entry name" value="Homeodomain-like_sf"/>
</dbReference>
<dbReference type="SUPFAM" id="SSF46689">
    <property type="entry name" value="Homeodomain-like"/>
    <property type="match status" value="2"/>
</dbReference>
<dbReference type="GO" id="GO:0003700">
    <property type="term" value="F:DNA-binding transcription factor activity"/>
    <property type="evidence" value="ECO:0007669"/>
    <property type="project" value="InterPro"/>
</dbReference>
<keyword evidence="1" id="KW-0805">Transcription regulation</keyword>
<keyword evidence="2" id="KW-0238">DNA-binding</keyword>
<sequence>MNWPVDLQEPMNMPDPYFPIKMNFCHSSEYGQILFPHHWHPHMEFLYFEEGEAIIECNSVPIHVQAGDIIVLNSNDLHHGMSLCNHLVYYALIADLSSLQSLSQDAVETKFITPMTQNRLLFQSYITEDPALDQCMTEIIHEFKTRHLGYELSIKSNMYRLLAMLVRQYVIEDLNWQNHHSRIKNLERFTPILQHIEQHYAEEIPVELLAQMAGLSRFHFSRLFHELTNRTVTEYINRVRINRAEYLLLNSSMTVAEIAMASGYNDISYFSRTFKKYRNGSPTEIRASFANVE</sequence>
<dbReference type="PROSITE" id="PS00041">
    <property type="entry name" value="HTH_ARAC_FAMILY_1"/>
    <property type="match status" value="1"/>
</dbReference>
<dbReference type="PROSITE" id="PS01124">
    <property type="entry name" value="HTH_ARAC_FAMILY_2"/>
    <property type="match status" value="1"/>
</dbReference>
<dbReference type="Pfam" id="PF02311">
    <property type="entry name" value="AraC_binding"/>
    <property type="match status" value="1"/>
</dbReference>
<keyword evidence="3" id="KW-0804">Transcription</keyword>
<comment type="caution">
    <text evidence="5">The sequence shown here is derived from an EMBL/GenBank/DDBJ whole genome shotgun (WGS) entry which is preliminary data.</text>
</comment>
<dbReference type="GO" id="GO:0043565">
    <property type="term" value="F:sequence-specific DNA binding"/>
    <property type="evidence" value="ECO:0007669"/>
    <property type="project" value="InterPro"/>
</dbReference>
<protein>
    <submittedName>
        <fullName evidence="5">Putative HTH-type transcriptional regulator YijO</fullName>
    </submittedName>
</protein>
<proteinExistence type="predicted"/>
<dbReference type="InterPro" id="IPR037923">
    <property type="entry name" value="HTH-like"/>
</dbReference>
<name>A0A1E3L6A4_9BACL</name>
<accession>A0A1E3L6A4</accession>
<dbReference type="PANTHER" id="PTHR43280">
    <property type="entry name" value="ARAC-FAMILY TRANSCRIPTIONAL REGULATOR"/>
    <property type="match status" value="1"/>
</dbReference>
<dbReference type="InterPro" id="IPR014710">
    <property type="entry name" value="RmlC-like_jellyroll"/>
</dbReference>
<dbReference type="Proteomes" id="UP000094578">
    <property type="component" value="Unassembled WGS sequence"/>
</dbReference>
<feature type="domain" description="HTH araC/xylS-type" evidence="4">
    <location>
        <begin position="190"/>
        <end position="288"/>
    </location>
</feature>
<dbReference type="SMART" id="SM00342">
    <property type="entry name" value="HTH_ARAC"/>
    <property type="match status" value="1"/>
</dbReference>
<dbReference type="AlphaFoldDB" id="A0A1E3L6A4"/>
<evidence type="ECO:0000256" key="2">
    <source>
        <dbReference type="ARBA" id="ARBA00023125"/>
    </source>
</evidence>
<dbReference type="InterPro" id="IPR018062">
    <property type="entry name" value="HTH_AraC-typ_CS"/>
</dbReference>
<organism evidence="5 6">
    <name type="scientific">Paenibacillus nuruki</name>
    <dbReference type="NCBI Taxonomy" id="1886670"/>
    <lineage>
        <taxon>Bacteria</taxon>
        <taxon>Bacillati</taxon>
        <taxon>Bacillota</taxon>
        <taxon>Bacilli</taxon>
        <taxon>Bacillales</taxon>
        <taxon>Paenibacillaceae</taxon>
        <taxon>Paenibacillus</taxon>
    </lineage>
</organism>
<dbReference type="SUPFAM" id="SSF51215">
    <property type="entry name" value="Regulatory protein AraC"/>
    <property type="match status" value="1"/>
</dbReference>
<evidence type="ECO:0000256" key="3">
    <source>
        <dbReference type="ARBA" id="ARBA00023163"/>
    </source>
</evidence>
<dbReference type="InterPro" id="IPR003313">
    <property type="entry name" value="AraC-bd"/>
</dbReference>
<dbReference type="InterPro" id="IPR018060">
    <property type="entry name" value="HTH_AraC"/>
</dbReference>
<dbReference type="InterPro" id="IPR020449">
    <property type="entry name" value="Tscrpt_reg_AraC-type_HTH"/>
</dbReference>
<keyword evidence="6" id="KW-1185">Reference proteome</keyword>
<dbReference type="Gene3D" id="2.60.120.10">
    <property type="entry name" value="Jelly Rolls"/>
    <property type="match status" value="1"/>
</dbReference>
<dbReference type="Pfam" id="PF12833">
    <property type="entry name" value="HTH_18"/>
    <property type="match status" value="1"/>
</dbReference>
<reference evidence="5 6" key="1">
    <citation type="submission" date="2016-08" db="EMBL/GenBank/DDBJ databases">
        <title>Genome sequencing of Paenibacillus sp. TI45-13ar, isolated from Korean traditional nuruk.</title>
        <authorList>
            <person name="Kim S.-J."/>
        </authorList>
    </citation>
    <scope>NUCLEOTIDE SEQUENCE [LARGE SCALE GENOMIC DNA]</scope>
    <source>
        <strain evidence="5 6">TI45-13ar</strain>
    </source>
</reference>
<dbReference type="EMBL" id="MDER01000031">
    <property type="protein sequence ID" value="ODP29276.1"/>
    <property type="molecule type" value="Genomic_DNA"/>
</dbReference>
<dbReference type="STRING" id="1886670.PTI45_01285"/>
<dbReference type="PANTHER" id="PTHR43280:SF2">
    <property type="entry name" value="HTH-TYPE TRANSCRIPTIONAL REGULATOR EXSA"/>
    <property type="match status" value="1"/>
</dbReference>
<evidence type="ECO:0000256" key="1">
    <source>
        <dbReference type="ARBA" id="ARBA00023015"/>
    </source>
</evidence>
<dbReference type="Gene3D" id="1.10.10.60">
    <property type="entry name" value="Homeodomain-like"/>
    <property type="match status" value="2"/>
</dbReference>
<dbReference type="PATRIC" id="fig|1886670.3.peg.1310"/>
<evidence type="ECO:0000313" key="5">
    <source>
        <dbReference type="EMBL" id="ODP29276.1"/>
    </source>
</evidence>
<evidence type="ECO:0000313" key="6">
    <source>
        <dbReference type="Proteomes" id="UP000094578"/>
    </source>
</evidence>
<gene>
    <name evidence="5" type="ORF">PTI45_01285</name>
</gene>
<evidence type="ECO:0000259" key="4">
    <source>
        <dbReference type="PROSITE" id="PS01124"/>
    </source>
</evidence>
<dbReference type="RefSeq" id="WP_069326713.1">
    <property type="nucleotide sequence ID" value="NZ_MDER01000031.1"/>
</dbReference>
<dbReference type="PRINTS" id="PR00032">
    <property type="entry name" value="HTHARAC"/>
</dbReference>